<evidence type="ECO:0000313" key="2">
    <source>
        <dbReference type="Proteomes" id="UP001060215"/>
    </source>
</evidence>
<accession>A0ACC0HRQ6</accession>
<proteinExistence type="predicted"/>
<reference evidence="1 2" key="1">
    <citation type="journal article" date="2022" name="Plant J.">
        <title>Chromosome-level genome of Camellia lanceoleosa provides a valuable resource for understanding genome evolution and self-incompatibility.</title>
        <authorList>
            <person name="Gong W."/>
            <person name="Xiao S."/>
            <person name="Wang L."/>
            <person name="Liao Z."/>
            <person name="Chang Y."/>
            <person name="Mo W."/>
            <person name="Hu G."/>
            <person name="Li W."/>
            <person name="Zhao G."/>
            <person name="Zhu H."/>
            <person name="Hu X."/>
            <person name="Ji K."/>
            <person name="Xiang X."/>
            <person name="Song Q."/>
            <person name="Yuan D."/>
            <person name="Jin S."/>
            <person name="Zhang L."/>
        </authorList>
    </citation>
    <scope>NUCLEOTIDE SEQUENCE [LARGE SCALE GENOMIC DNA]</scope>
    <source>
        <strain evidence="1">SQ_2022a</strain>
    </source>
</reference>
<name>A0ACC0HRQ6_9ERIC</name>
<dbReference type="Proteomes" id="UP001060215">
    <property type="component" value="Chromosome 4"/>
</dbReference>
<organism evidence="1 2">
    <name type="scientific">Camellia lanceoleosa</name>
    <dbReference type="NCBI Taxonomy" id="1840588"/>
    <lineage>
        <taxon>Eukaryota</taxon>
        <taxon>Viridiplantae</taxon>
        <taxon>Streptophyta</taxon>
        <taxon>Embryophyta</taxon>
        <taxon>Tracheophyta</taxon>
        <taxon>Spermatophyta</taxon>
        <taxon>Magnoliopsida</taxon>
        <taxon>eudicotyledons</taxon>
        <taxon>Gunneridae</taxon>
        <taxon>Pentapetalae</taxon>
        <taxon>asterids</taxon>
        <taxon>Ericales</taxon>
        <taxon>Theaceae</taxon>
        <taxon>Camellia</taxon>
    </lineage>
</organism>
<evidence type="ECO:0000313" key="1">
    <source>
        <dbReference type="EMBL" id="KAI8015150.1"/>
    </source>
</evidence>
<dbReference type="EMBL" id="CM045761">
    <property type="protein sequence ID" value="KAI8015150.1"/>
    <property type="molecule type" value="Genomic_DNA"/>
</dbReference>
<sequence>MKFLPLTMDAVFLICDNAMRFNAPYTVYYKEGNGGIDYKESLKRFIKDLGPTAQKVANQKLKCLTWTPSHRVQGDNVDPYGDVATYKGENVVKGDGTNPFCGAYGKNTTLSSNVNSLEQDDQDAELELALAQSMQPHKPHNTIVFGQEALSQRGLQIMPVHTCRHNPASGIC</sequence>
<comment type="caution">
    <text evidence="1">The sequence shown here is derived from an EMBL/GenBank/DDBJ whole genome shotgun (WGS) entry which is preliminary data.</text>
</comment>
<gene>
    <name evidence="1" type="ORF">LOK49_LG05G01566</name>
</gene>
<keyword evidence="2" id="KW-1185">Reference proteome</keyword>
<protein>
    <submittedName>
        <fullName evidence="1">Uncharacterized protein</fullName>
    </submittedName>
</protein>